<keyword evidence="2" id="KW-0614">Plasmid</keyword>
<evidence type="ECO:0000313" key="2">
    <source>
        <dbReference type="EMBL" id="AKJ21281.1"/>
    </source>
</evidence>
<reference evidence="2" key="1">
    <citation type="journal article" date="2015" name="Front. Microbiol.">
        <title>Production of plasmid-encoding NDM-1 in clinical Raoultella ornithinolytica and Leclercia adecarboxylata from China.</title>
        <authorList>
            <person name="Sun F."/>
            <person name="Yin Z."/>
            <person name="Feng J."/>
            <person name="Qiu Y."/>
            <person name="Zhang D."/>
            <person name="Luo W."/>
            <person name="Yang H."/>
            <person name="Yang W."/>
            <person name="Wang J."/>
            <person name="Chen W."/>
            <person name="Xia P."/>
            <person name="Zhou D."/>
        </authorList>
    </citation>
    <scope>NUCLEOTIDE SEQUENCE</scope>
    <source>
        <strain evidence="2">P10164</strain>
        <plasmid evidence="2">pP10164-NDM</plasmid>
    </source>
</reference>
<evidence type="ECO:0000256" key="1">
    <source>
        <dbReference type="SAM" id="Phobius"/>
    </source>
</evidence>
<dbReference type="AlphaFoldDB" id="A0A0G3B8S6"/>
<dbReference type="EMBL" id="KP900016">
    <property type="protein sequence ID" value="AKJ21281.1"/>
    <property type="molecule type" value="Genomic_DNA"/>
</dbReference>
<dbReference type="NCBIfam" id="NF010299">
    <property type="entry name" value="PRK13739.1"/>
    <property type="match status" value="1"/>
</dbReference>
<keyword evidence="1" id="KW-0812">Transmembrane</keyword>
<reference evidence="2" key="2">
    <citation type="submission" date="2015-03" db="EMBL/GenBank/DDBJ databases">
        <authorList>
            <person name="Chen Z."/>
            <person name="Feng J."/>
            <person name="Fang H."/>
            <person name="Li Y."/>
            <person name="Chen X."/>
            <person name="Guo X."/>
            <person name="Chen W."/>
            <person name="Wang L."/>
            <person name="Lin L."/>
            <person name="Yang H."/>
            <person name="Yang W."/>
            <person name="Wang J."/>
            <person name="Yin Z."/>
            <person name="Liu C."/>
            <person name="Zhou D."/>
        </authorList>
    </citation>
    <scope>NUCLEOTIDE SEQUENCE</scope>
    <source>
        <strain evidence="2">P10164</strain>
        <plasmid evidence="2">pP10164-NDM</plasmid>
    </source>
</reference>
<protein>
    <submittedName>
        <fullName evidence="2">Protein TraP</fullName>
    </submittedName>
</protein>
<keyword evidence="1" id="KW-1133">Transmembrane helix</keyword>
<dbReference type="Pfam" id="PF07296">
    <property type="entry name" value="TraP"/>
    <property type="match status" value="1"/>
</dbReference>
<keyword evidence="1" id="KW-0472">Membrane</keyword>
<accession>A0A0G3B8S6</accession>
<organism evidence="2">
    <name type="scientific">Leclercia adecarboxylata</name>
    <dbReference type="NCBI Taxonomy" id="83655"/>
    <lineage>
        <taxon>Bacteria</taxon>
        <taxon>Pseudomonadati</taxon>
        <taxon>Pseudomonadota</taxon>
        <taxon>Gammaproteobacteria</taxon>
        <taxon>Enterobacterales</taxon>
        <taxon>Enterobacteriaceae</taxon>
        <taxon>Leclercia</taxon>
    </lineage>
</organism>
<dbReference type="InterPro" id="IPR009913">
    <property type="entry name" value="TraP"/>
</dbReference>
<feature type="transmembrane region" description="Helical" evidence="1">
    <location>
        <begin position="127"/>
        <end position="149"/>
    </location>
</feature>
<proteinExistence type="predicted"/>
<name>A0A0G3B8S6_9ENTR</name>
<feature type="transmembrane region" description="Helical" evidence="1">
    <location>
        <begin position="12"/>
        <end position="40"/>
    </location>
</feature>
<sequence>MMLKLLSVLLYCLRWLAWAFHYLIIWPAATLMLLVAMLLWMDNTTPGEAMAQEIMAVTHNVSSGEFRIAVCRDEPLQPFIPPAPQNKSSGLTLHDAPSAVCHDRGSVVTDAKGYAGHVDGALSAFKLLWIVMAIVFSGAALLMGCRPYFCLYGQMRSVRFRYGIPASRPAPATEAVKTADNKKEGDHE</sequence>
<geneLocation type="plasmid" evidence="2">
    <name>pP10164-NDM</name>
</geneLocation>
<gene>
    <name evidence="2" type="primary">traP</name>
    <name evidence="2" type="ORF">pP10164-NDM_0097</name>
</gene>
<dbReference type="GeneID" id="99708360"/>
<dbReference type="RefSeq" id="WP_008324135.1">
    <property type="nucleotide sequence ID" value="NZ_KP900016.1"/>
</dbReference>